<dbReference type="InterPro" id="IPR002172">
    <property type="entry name" value="LDrepeatLR_classA_rpt"/>
</dbReference>
<accession>A0A2C9L5L1</accession>
<keyword evidence="8" id="KW-1185">Reference proteome</keyword>
<dbReference type="EnsemblMetazoa" id="BGLB027339-RB">
    <property type="protein sequence ID" value="BGLB027339-PB"/>
    <property type="gene ID" value="BGLB027339"/>
</dbReference>
<dbReference type="PANTHER" id="PTHR24251:SF51">
    <property type="entry name" value="CUBILIN-LIKE"/>
    <property type="match status" value="1"/>
</dbReference>
<dbReference type="VEuPathDB" id="VectorBase:BGLB027339"/>
<name>A0A2C9L5L1_BIOGL</name>
<dbReference type="RefSeq" id="XP_055889085.1">
    <property type="nucleotide sequence ID" value="XM_056033110.1"/>
</dbReference>
<organism evidence="6 7">
    <name type="scientific">Biomphalaria glabrata</name>
    <name type="common">Bloodfluke planorb</name>
    <name type="synonym">Freshwater snail</name>
    <dbReference type="NCBI Taxonomy" id="6526"/>
    <lineage>
        <taxon>Eukaryota</taxon>
        <taxon>Metazoa</taxon>
        <taxon>Spiralia</taxon>
        <taxon>Lophotrochozoa</taxon>
        <taxon>Mollusca</taxon>
        <taxon>Gastropoda</taxon>
        <taxon>Heterobranchia</taxon>
        <taxon>Euthyneura</taxon>
        <taxon>Panpulmonata</taxon>
        <taxon>Hygrophila</taxon>
        <taxon>Lymnaeoidea</taxon>
        <taxon>Planorbidae</taxon>
        <taxon>Biomphalaria</taxon>
    </lineage>
</organism>
<sequence length="473" mass="53622">MMPCDIQFYLMVSMILKYFLPCGGTRSCEYKFSYLNGAEGNFSSPGFPEFYPPLLRCTYLFDASRNGGVEIKFDAFELEDEGEGEDICRYDYIDVYTLDSQGFKTFLNKFCGRKIPQAIISPQSKLEIVFVTDHWQNSAIGFLGRYHFLGEDWQPFDHKPTKCGSDSLSGIAGFIQSPNYPGIYPQNVNCSWVIKVAEKQQILLRVLELDIGQDSQCHDAKLFLYNGYATTMSLQTKEWCGQKTMYNPDELEYVTVTNRSVLRFLSGSSSNKRHKGFKLLWMAVSFPKYPAEVCKTFECEGGKYCQSGLPCTKLPKYCISKKLVCDGVYNCGPYDDSDERKCEREIVIIATCISVPSLAIVLLVVFVIYCYKSKRVKKSVSQDQHLTHSQSQGTTSHESFNRQLILQTSFIDGASSAIVDNTLLPDILDLDQDLNFPSPSASLDGDTRGHKKRPSYHMMQQNYEDSHLIISNT</sequence>
<dbReference type="SMART" id="SM00192">
    <property type="entry name" value="LDLa"/>
    <property type="match status" value="1"/>
</dbReference>
<dbReference type="CDD" id="cd00112">
    <property type="entry name" value="LDLa"/>
    <property type="match status" value="1"/>
</dbReference>
<evidence type="ECO:0000259" key="5">
    <source>
        <dbReference type="PROSITE" id="PS01180"/>
    </source>
</evidence>
<keyword evidence="4" id="KW-1133">Transmembrane helix</keyword>
<dbReference type="Gene3D" id="4.10.400.10">
    <property type="entry name" value="Low-density Lipoprotein Receptor"/>
    <property type="match status" value="1"/>
</dbReference>
<proteinExistence type="predicted"/>
<reference evidence="6" key="1">
    <citation type="submission" date="2020-05" db="UniProtKB">
        <authorList>
            <consortium name="EnsemblMetazoa"/>
        </authorList>
    </citation>
    <scope>IDENTIFICATION</scope>
    <source>
        <strain evidence="6">BB02</strain>
    </source>
</reference>
<evidence type="ECO:0000313" key="6">
    <source>
        <dbReference type="EnsemblMetazoa" id="BGLB027339-PB"/>
    </source>
</evidence>
<dbReference type="VEuPathDB" id="VectorBase:BGLAX_047048"/>
<dbReference type="InterPro" id="IPR000859">
    <property type="entry name" value="CUB_dom"/>
</dbReference>
<feature type="disulfide bond" evidence="3">
    <location>
        <begin position="163"/>
        <end position="190"/>
    </location>
</feature>
<dbReference type="Pfam" id="PF00431">
    <property type="entry name" value="CUB"/>
    <property type="match status" value="2"/>
</dbReference>
<dbReference type="InterPro" id="IPR036055">
    <property type="entry name" value="LDL_receptor-like_sf"/>
</dbReference>
<comment type="caution">
    <text evidence="3">Lacks conserved residue(s) required for the propagation of feature annotation.</text>
</comment>
<evidence type="ECO:0000313" key="7">
    <source>
        <dbReference type="Proteomes" id="UP000076420"/>
    </source>
</evidence>
<keyword evidence="4" id="KW-0472">Membrane</keyword>
<dbReference type="PROSITE" id="PS01180">
    <property type="entry name" value="CUB"/>
    <property type="match status" value="2"/>
</dbReference>
<evidence type="ECO:0000256" key="3">
    <source>
        <dbReference type="PROSITE-ProRule" id="PRU00059"/>
    </source>
</evidence>
<evidence type="ECO:0000256" key="4">
    <source>
        <dbReference type="SAM" id="Phobius"/>
    </source>
</evidence>
<protein>
    <submittedName>
        <fullName evidence="9 10">Membrane frizzled-related protein-like isoform X1</fullName>
    </submittedName>
</protein>
<dbReference type="PANTHER" id="PTHR24251">
    <property type="entry name" value="OVOCHYMASE-RELATED"/>
    <property type="match status" value="1"/>
</dbReference>
<dbReference type="AlphaFoldDB" id="A0A2C9L5L1"/>
<dbReference type="SUPFAM" id="SSF49854">
    <property type="entry name" value="Spermadhesin, CUB domain"/>
    <property type="match status" value="2"/>
</dbReference>
<dbReference type="Gene3D" id="2.60.120.290">
    <property type="entry name" value="Spermadhesin, CUB domain"/>
    <property type="match status" value="2"/>
</dbReference>
<evidence type="ECO:0000256" key="2">
    <source>
        <dbReference type="ARBA" id="ARBA00023157"/>
    </source>
</evidence>
<dbReference type="OrthoDB" id="6055290at2759"/>
<feature type="domain" description="CUB" evidence="5">
    <location>
        <begin position="163"/>
        <end position="284"/>
    </location>
</feature>
<gene>
    <name evidence="6" type="primary">106059920</name>
    <name evidence="9 10" type="synonym">LOC106059920</name>
</gene>
<evidence type="ECO:0000313" key="8">
    <source>
        <dbReference type="Proteomes" id="UP001165740"/>
    </source>
</evidence>
<keyword evidence="2 3" id="KW-1015">Disulfide bond</keyword>
<evidence type="ECO:0000313" key="9">
    <source>
        <dbReference type="RefSeq" id="XP_013073082.1"/>
    </source>
</evidence>
<dbReference type="CDD" id="cd00041">
    <property type="entry name" value="CUB"/>
    <property type="match status" value="2"/>
</dbReference>
<dbReference type="EnsemblMetazoa" id="BGLB027339-RC">
    <property type="protein sequence ID" value="BGLB027339-PC"/>
    <property type="gene ID" value="BGLB027339"/>
</dbReference>
<dbReference type="Proteomes" id="UP000076420">
    <property type="component" value="Unassembled WGS sequence"/>
</dbReference>
<dbReference type="GeneID" id="106059920"/>
<dbReference type="OMA" id="KPLVQPM"/>
<dbReference type="RefSeq" id="XP_013073082.1">
    <property type="nucleotide sequence ID" value="XM_013217628.2"/>
</dbReference>
<evidence type="ECO:0000313" key="10">
    <source>
        <dbReference type="RefSeq" id="XP_055889085.1"/>
    </source>
</evidence>
<dbReference type="STRING" id="6526.A0A2C9L5L1"/>
<keyword evidence="4" id="KW-0812">Transmembrane</keyword>
<feature type="domain" description="CUB" evidence="5">
    <location>
        <begin position="22"/>
        <end position="149"/>
    </location>
</feature>
<dbReference type="SMART" id="SM00042">
    <property type="entry name" value="CUB"/>
    <property type="match status" value="2"/>
</dbReference>
<feature type="transmembrane region" description="Helical" evidence="4">
    <location>
        <begin position="346"/>
        <end position="371"/>
    </location>
</feature>
<reference evidence="9 10" key="2">
    <citation type="submission" date="2025-04" db="UniProtKB">
        <authorList>
            <consortium name="RefSeq"/>
        </authorList>
    </citation>
    <scope>IDENTIFICATION</scope>
</reference>
<dbReference type="KEGG" id="bgt:106059920"/>
<evidence type="ECO:0000256" key="1">
    <source>
        <dbReference type="ARBA" id="ARBA00022737"/>
    </source>
</evidence>
<keyword evidence="1" id="KW-0677">Repeat</keyword>
<dbReference type="InterPro" id="IPR035914">
    <property type="entry name" value="Sperma_CUB_dom_sf"/>
</dbReference>
<dbReference type="Proteomes" id="UP001165740">
    <property type="component" value="Chromosome 6"/>
</dbReference>